<keyword evidence="1" id="KW-1133">Transmembrane helix</keyword>
<comment type="caution">
    <text evidence="3">The sequence shown here is derived from an EMBL/GenBank/DDBJ whole genome shotgun (WGS) entry which is preliminary data.</text>
</comment>
<dbReference type="AlphaFoldDB" id="X7ZWN7"/>
<dbReference type="InterPro" id="IPR005693">
    <property type="entry name" value="Mce"/>
</dbReference>
<dbReference type="PANTHER" id="PTHR33371:SF16">
    <property type="entry name" value="MCE-FAMILY PROTEIN MCE3F"/>
    <property type="match status" value="1"/>
</dbReference>
<dbReference type="EMBL" id="JAOB01000069">
    <property type="protein sequence ID" value="EUA23441.1"/>
    <property type="molecule type" value="Genomic_DNA"/>
</dbReference>
<dbReference type="GO" id="GO:0005576">
    <property type="term" value="C:extracellular region"/>
    <property type="evidence" value="ECO:0007669"/>
    <property type="project" value="TreeGrafter"/>
</dbReference>
<evidence type="ECO:0000256" key="1">
    <source>
        <dbReference type="SAM" id="Phobius"/>
    </source>
</evidence>
<evidence type="ECO:0000313" key="3">
    <source>
        <dbReference type="EMBL" id="EUA23441.1"/>
    </source>
</evidence>
<proteinExistence type="predicted"/>
<organism evidence="3">
    <name type="scientific">Mycobacterium xenopi 4042</name>
    <dbReference type="NCBI Taxonomy" id="1299334"/>
    <lineage>
        <taxon>Bacteria</taxon>
        <taxon>Bacillati</taxon>
        <taxon>Actinomycetota</taxon>
        <taxon>Actinomycetes</taxon>
        <taxon>Mycobacteriales</taxon>
        <taxon>Mycobacteriaceae</taxon>
        <taxon>Mycobacterium</taxon>
    </lineage>
</organism>
<dbReference type="InterPro" id="IPR052336">
    <property type="entry name" value="MlaD_Phospholipid_Transporter"/>
</dbReference>
<feature type="transmembrane region" description="Helical" evidence="1">
    <location>
        <begin position="12"/>
        <end position="32"/>
    </location>
</feature>
<keyword evidence="1" id="KW-0812">Transmembrane</keyword>
<name>X7ZWN7_MYCXE</name>
<dbReference type="PATRIC" id="fig|1299334.3.peg.7064"/>
<dbReference type="InterPro" id="IPR003399">
    <property type="entry name" value="Mce/MlaD"/>
</dbReference>
<dbReference type="Pfam" id="PF02470">
    <property type="entry name" value="MlaD"/>
    <property type="match status" value="1"/>
</dbReference>
<dbReference type="PANTHER" id="PTHR33371">
    <property type="entry name" value="INTERMEMBRANE PHOSPHOLIPID TRANSPORT SYSTEM BINDING PROTEIN MLAD-RELATED"/>
    <property type="match status" value="1"/>
</dbReference>
<gene>
    <name evidence="3" type="ORF">I553_5102</name>
</gene>
<protein>
    <submittedName>
        <fullName evidence="3">Mce related family protein</fullName>
    </submittedName>
</protein>
<dbReference type="NCBIfam" id="TIGR00996">
    <property type="entry name" value="Mtu_fam_mce"/>
    <property type="match status" value="1"/>
</dbReference>
<feature type="domain" description="Mce/MlaD" evidence="2">
    <location>
        <begin position="41"/>
        <end position="115"/>
    </location>
</feature>
<sequence length="256" mass="27108">MVLTKRIKIQLAVFAVLSLIAGAIMFFAYMQVPTVFLGIDRYTVTVQLPQAGGLYPGGNVTYRGVQVGRVQDVRLTDTGAEAVLRLKSDVHIPADLNAQVHSVSAAGEQYVELLPRSAKGPPLRNGDVIPIDRTYVPPNINSLLEATNRGLTAIPRDNLKTVVDEGYKAVGGLGPELARLVKGTANVATDARKNLDALVTVIDDAKPLLDSQIQSSDAIQAWAAHLATITAQLRNNDSAVAGLLQKGGPTVAEPGS</sequence>
<reference evidence="3" key="1">
    <citation type="submission" date="2014-01" db="EMBL/GenBank/DDBJ databases">
        <authorList>
            <person name="Brown-Elliot B."/>
            <person name="Wallace R."/>
            <person name="Lenaerts A."/>
            <person name="Ordway D."/>
            <person name="DeGroote M.A."/>
            <person name="Parker T."/>
            <person name="Sizemore C."/>
            <person name="Tallon L.J."/>
            <person name="Sadzewicz L.K."/>
            <person name="Sengamalay N."/>
            <person name="Fraser C.M."/>
            <person name="Hine E."/>
            <person name="Shefchek K.A."/>
            <person name="Das S.P."/>
            <person name="Tettelin H."/>
        </authorList>
    </citation>
    <scope>NUCLEOTIDE SEQUENCE [LARGE SCALE GENOMIC DNA]</scope>
    <source>
        <strain evidence="3">4042</strain>
    </source>
</reference>
<keyword evidence="1" id="KW-0472">Membrane</keyword>
<accession>X7ZWN7</accession>
<evidence type="ECO:0000259" key="2">
    <source>
        <dbReference type="Pfam" id="PF02470"/>
    </source>
</evidence>